<evidence type="ECO:0000313" key="2">
    <source>
        <dbReference type="Proteomes" id="UP000293613"/>
    </source>
</evidence>
<dbReference type="AlphaFoldDB" id="A0A8B3REJ8"/>
<dbReference type="EMBL" id="RSCO01000039">
    <property type="protein sequence ID" value="RYM91890.1"/>
    <property type="molecule type" value="Genomic_DNA"/>
</dbReference>
<evidence type="ECO:0000313" key="1">
    <source>
        <dbReference type="EMBL" id="RYM91890.1"/>
    </source>
</evidence>
<gene>
    <name evidence="1" type="ORF">PG2011B_1684</name>
</gene>
<accession>A0A8B3REJ8</accession>
<name>A0A8B3REJ8_BIFAN</name>
<dbReference type="RefSeq" id="WP_130077823.1">
    <property type="nucleotide sequence ID" value="NZ_RSCO01000039.1"/>
</dbReference>
<comment type="caution">
    <text evidence="1">The sequence shown here is derived from an EMBL/GenBank/DDBJ whole genome shotgun (WGS) entry which is preliminary data.</text>
</comment>
<organism evidence="1 2">
    <name type="scientific">Bifidobacterium animalis subsp. lactis</name>
    <name type="common">Bifidobacterium lactis</name>
    <dbReference type="NCBI Taxonomy" id="302911"/>
    <lineage>
        <taxon>Bacteria</taxon>
        <taxon>Bacillati</taxon>
        <taxon>Actinomycetota</taxon>
        <taxon>Actinomycetes</taxon>
        <taxon>Bifidobacteriales</taxon>
        <taxon>Bifidobacteriaceae</taxon>
        <taxon>Bifidobacterium</taxon>
    </lineage>
</organism>
<dbReference type="Proteomes" id="UP000293613">
    <property type="component" value="Unassembled WGS sequence"/>
</dbReference>
<reference evidence="1 2" key="1">
    <citation type="journal article" date="2019" name="Appl. Environ. Microbiol.">
        <title>Dissecting the evolutionary development of the Bifidobacterium animalis species through comparative genomics analyses.</title>
        <authorList>
            <person name="Lugli G.A."/>
            <person name="Mancino W."/>
            <person name="Milani C."/>
            <person name="Duranti S."/>
            <person name="Mancabelli L."/>
            <person name="Napoli S."/>
            <person name="Mangifesta M."/>
            <person name="Viappiani A."/>
            <person name="Anzalone R."/>
            <person name="Longhi G."/>
            <person name="van Sinderen D."/>
            <person name="Ventura M."/>
            <person name="Turroni F."/>
        </authorList>
    </citation>
    <scope>NUCLEOTIDE SEQUENCE [LARGE SCALE GENOMIC DNA]</scope>
    <source>
        <strain evidence="1 2">2011B</strain>
    </source>
</reference>
<sequence length="279" mass="30516">MREPYAVEFRISDMLWQTTVGGESVEDRARTRARLRAQARGVWGEAKRHGAYRVERYMMIVHVGGRTESPVLAAETLKPVIDAGTDMGLWPDDDPAHRLMTLYARDPRRMQGRGALIHVTVVECAVDWSGWDCLHWLFGSTGAEARGVLPVLSIPDALWLTSNMRLPAGQRQDRQSAVMRLAEPVWREQGGLGAHVLAVAAVSYPDARYYGDPDNTAETVTAMYGTGVALGKVPAVPDVFAFMLNPVQCDPHSHLVQLACVTVPIGWSVLSTLLAGGTG</sequence>
<protein>
    <submittedName>
        <fullName evidence="1">Uncharacterized protein</fullName>
    </submittedName>
</protein>
<proteinExistence type="predicted"/>